<dbReference type="SUPFAM" id="SSF53850">
    <property type="entry name" value="Periplasmic binding protein-like II"/>
    <property type="match status" value="1"/>
</dbReference>
<gene>
    <name evidence="7" type="ORF">GFH30_06850</name>
    <name evidence="6" type="ORF">GHJ48_09060</name>
</gene>
<dbReference type="GO" id="GO:0003677">
    <property type="term" value="F:DNA binding"/>
    <property type="evidence" value="ECO:0007669"/>
    <property type="project" value="UniProtKB-KW"/>
</dbReference>
<dbReference type="InterPro" id="IPR000847">
    <property type="entry name" value="LysR_HTH_N"/>
</dbReference>
<dbReference type="PRINTS" id="PR00039">
    <property type="entry name" value="HTHLYSR"/>
</dbReference>
<comment type="similarity">
    <text evidence="1">Belongs to the LysR transcriptional regulatory family.</text>
</comment>
<dbReference type="PANTHER" id="PTHR30118:SF15">
    <property type="entry name" value="TRANSCRIPTIONAL REGULATORY PROTEIN"/>
    <property type="match status" value="1"/>
</dbReference>
<dbReference type="Gene3D" id="1.10.10.10">
    <property type="entry name" value="Winged helix-like DNA-binding domain superfamily/Winged helix DNA-binding domain"/>
    <property type="match status" value="1"/>
</dbReference>
<accession>A0A5Q0P2X9</accession>
<keyword evidence="2" id="KW-0805">Transcription regulation</keyword>
<dbReference type="SUPFAM" id="SSF46785">
    <property type="entry name" value="Winged helix' DNA-binding domain"/>
    <property type="match status" value="1"/>
</dbReference>
<reference evidence="8 9" key="1">
    <citation type="submission" date="2019-10" db="EMBL/GenBank/DDBJ databases">
        <authorList>
            <person name="Dong K."/>
        </authorList>
    </citation>
    <scope>NUCLEOTIDE SEQUENCE [LARGE SCALE GENOMIC DNA]</scope>
    <source>
        <strain evidence="7">Dk386</strain>
        <strain evidence="8">dk386</strain>
        <strain evidence="6">Dk771</strain>
        <strain evidence="9">dk771</strain>
    </source>
</reference>
<keyword evidence="3" id="KW-0238">DNA-binding</keyword>
<evidence type="ECO:0000313" key="9">
    <source>
        <dbReference type="Proteomes" id="UP000480556"/>
    </source>
</evidence>
<dbReference type="RefSeq" id="WP_153371520.1">
    <property type="nucleotide sequence ID" value="NZ_CP045650.1"/>
</dbReference>
<evidence type="ECO:0000256" key="1">
    <source>
        <dbReference type="ARBA" id="ARBA00009437"/>
    </source>
</evidence>
<keyword evidence="8" id="KW-1185">Reference proteome</keyword>
<dbReference type="CDD" id="cd08417">
    <property type="entry name" value="PBP2_Nitroaromatics_like"/>
    <property type="match status" value="1"/>
</dbReference>
<feature type="domain" description="HTH lysR-type" evidence="5">
    <location>
        <begin position="25"/>
        <end position="75"/>
    </location>
</feature>
<evidence type="ECO:0000259" key="5">
    <source>
        <dbReference type="PROSITE" id="PS50931"/>
    </source>
</evidence>
<dbReference type="InterPro" id="IPR037402">
    <property type="entry name" value="YidZ_PBP2"/>
</dbReference>
<dbReference type="PROSITE" id="PS50931">
    <property type="entry name" value="HTH_LYSR"/>
    <property type="match status" value="1"/>
</dbReference>
<dbReference type="Proteomes" id="UP000327478">
    <property type="component" value="Chromosome"/>
</dbReference>
<dbReference type="InterPro" id="IPR036390">
    <property type="entry name" value="WH_DNA-bd_sf"/>
</dbReference>
<dbReference type="Gene3D" id="3.40.190.10">
    <property type="entry name" value="Periplasmic binding protein-like II"/>
    <property type="match status" value="2"/>
</dbReference>
<dbReference type="PANTHER" id="PTHR30118">
    <property type="entry name" value="HTH-TYPE TRANSCRIPTIONAL REGULATOR LEUO-RELATED"/>
    <property type="match status" value="1"/>
</dbReference>
<name>A0A5Q0P2X9_9GAMM</name>
<dbReference type="Pfam" id="PF00126">
    <property type="entry name" value="HTH_1"/>
    <property type="match status" value="1"/>
</dbReference>
<dbReference type="Pfam" id="PF03466">
    <property type="entry name" value="LysR_substrate"/>
    <property type="match status" value="1"/>
</dbReference>
<dbReference type="EMBL" id="WITK01000014">
    <property type="protein sequence ID" value="MQW92533.1"/>
    <property type="molecule type" value="Genomic_DNA"/>
</dbReference>
<dbReference type="InterPro" id="IPR005119">
    <property type="entry name" value="LysR_subst-bd"/>
</dbReference>
<evidence type="ECO:0000313" key="7">
    <source>
        <dbReference type="EMBL" id="QGA11126.1"/>
    </source>
</evidence>
<evidence type="ECO:0000256" key="3">
    <source>
        <dbReference type="ARBA" id="ARBA00023125"/>
    </source>
</evidence>
<evidence type="ECO:0000313" key="8">
    <source>
        <dbReference type="Proteomes" id="UP000327478"/>
    </source>
</evidence>
<evidence type="ECO:0000313" key="6">
    <source>
        <dbReference type="EMBL" id="MQW92533.1"/>
    </source>
</evidence>
<dbReference type="AlphaFoldDB" id="A0A5Q0P2X9"/>
<sequence>MNTIHDKNLVDLSLFYKIDINLYPVFISIYEQKNISKAAQILNVSQSAASHALNRLRHLLQDQLFIRSGHQMVATPFAEQIYPQVVQALRALQQISIPQQTFDPHQIKQLRIAVHDEIEPMIFPQLVQHFHSLHLDIELISAKLDRKNMLAELCTQQIDFVIDLENMVSDQLQFDALIQDRFVVCTQQKDMNQQIYFSSSHIGVSSRRTGVLVEDVYLQRKQLNRNIFLRCQHYSTALQILQHYPEAILTVPKSVIQYLPLAKKLNIFEVPVELPILSLGMYWLRDLKLNKRHDFLRSEIYKIFA</sequence>
<dbReference type="Proteomes" id="UP000480556">
    <property type="component" value="Unassembled WGS sequence"/>
</dbReference>
<dbReference type="InterPro" id="IPR050389">
    <property type="entry name" value="LysR-type_TF"/>
</dbReference>
<organism evidence="6 9">
    <name type="scientific">Acinetobacter wanghuae</name>
    <dbReference type="NCBI Taxonomy" id="2662362"/>
    <lineage>
        <taxon>Bacteria</taxon>
        <taxon>Pseudomonadati</taxon>
        <taxon>Pseudomonadota</taxon>
        <taxon>Gammaproteobacteria</taxon>
        <taxon>Moraxellales</taxon>
        <taxon>Moraxellaceae</taxon>
        <taxon>Acinetobacter</taxon>
    </lineage>
</organism>
<keyword evidence="4" id="KW-0804">Transcription</keyword>
<proteinExistence type="inferred from homology"/>
<protein>
    <submittedName>
        <fullName evidence="6">LysR family transcriptional regulator</fullName>
    </submittedName>
</protein>
<evidence type="ECO:0000256" key="4">
    <source>
        <dbReference type="ARBA" id="ARBA00023163"/>
    </source>
</evidence>
<evidence type="ECO:0000256" key="2">
    <source>
        <dbReference type="ARBA" id="ARBA00023015"/>
    </source>
</evidence>
<dbReference type="EMBL" id="CP045650">
    <property type="protein sequence ID" value="QGA11126.1"/>
    <property type="molecule type" value="Genomic_DNA"/>
</dbReference>
<dbReference type="InterPro" id="IPR036388">
    <property type="entry name" value="WH-like_DNA-bd_sf"/>
</dbReference>
<dbReference type="GO" id="GO:0003700">
    <property type="term" value="F:DNA-binding transcription factor activity"/>
    <property type="evidence" value="ECO:0007669"/>
    <property type="project" value="InterPro"/>
</dbReference>